<dbReference type="InParanoid" id="A0A067Q941"/>
<keyword evidence="1" id="KW-1133">Transmembrane helix</keyword>
<feature type="transmembrane region" description="Helical" evidence="1">
    <location>
        <begin position="307"/>
        <end position="329"/>
    </location>
</feature>
<feature type="transmembrane region" description="Helical" evidence="1">
    <location>
        <begin position="51"/>
        <end position="72"/>
    </location>
</feature>
<feature type="transmembrane region" description="Helical" evidence="1">
    <location>
        <begin position="145"/>
        <end position="164"/>
    </location>
</feature>
<dbReference type="AlphaFoldDB" id="A0A067Q941"/>
<feature type="transmembrane region" description="Helical" evidence="1">
    <location>
        <begin position="171"/>
        <end position="189"/>
    </location>
</feature>
<evidence type="ECO:0000256" key="1">
    <source>
        <dbReference type="SAM" id="Phobius"/>
    </source>
</evidence>
<dbReference type="InterPro" id="IPR026505">
    <property type="entry name" value="Solute_c_fam_35_mem_F3/F4"/>
</dbReference>
<evidence type="ECO:0000313" key="3">
    <source>
        <dbReference type="Proteomes" id="UP000027265"/>
    </source>
</evidence>
<feature type="transmembrane region" description="Helical" evidence="1">
    <location>
        <begin position="367"/>
        <end position="386"/>
    </location>
</feature>
<protein>
    <recommendedName>
        <fullName evidence="4">EamA domain-containing protein</fullName>
    </recommendedName>
</protein>
<keyword evidence="1" id="KW-0812">Transmembrane</keyword>
<dbReference type="STRING" id="933084.A0A067Q941"/>
<keyword evidence="3" id="KW-1185">Reference proteome</keyword>
<gene>
    <name evidence="2" type="ORF">JAAARDRAFT_695624</name>
</gene>
<dbReference type="HOGENOM" id="CLU_025401_1_0_1"/>
<dbReference type="PANTHER" id="PTHR19346">
    <property type="entry name" value="SUGAR PHOSPHATE TRANSPORTER DOMAIN-CONTAINING PROTEIN"/>
    <property type="match status" value="1"/>
</dbReference>
<keyword evidence="1" id="KW-0472">Membrane</keyword>
<sequence length="423" mass="45435">MPGGHARSTNPHLGGIAAIVLFAITLLSFVIESQLTQYVQMTLGYRHPFFLFYLVHSSFFISFPLHLLYLIVTTRRSPRVFLAGLVTSLQSQLSPSGFTESTHLDTPFPILRFLLLVALLTVGITGPALLWFAAVSLASISDVTALWNTNAFFAYIFTVKIFGLKWEARRIGAVLAATLGAAAVVYGGSTSSPDQPSTLSATMSDADIVVEVEGFRPSAPLVGDLLTVVASVGYGLYQVLYKKYAALPNDPELVESTRDGYAELSASGSYESIFDDEGDETQAALPEHADSEKLTIYPPPFGLHPNFLTSAIGLCTFLILWIPLPILHYSGIEPFALPPNVYTMSVIACIALSGVFFNAGLMVLLGIWGPVVVSVGNLLTIVLVFISDALFGRPADITLWSLVGAGFIVAAFGVLAMDMLKPS</sequence>
<proteinExistence type="predicted"/>
<evidence type="ECO:0008006" key="4">
    <source>
        <dbReference type="Google" id="ProtNLM"/>
    </source>
</evidence>
<feature type="transmembrane region" description="Helical" evidence="1">
    <location>
        <begin position="12"/>
        <end position="31"/>
    </location>
</feature>
<name>A0A067Q941_9AGAM</name>
<evidence type="ECO:0000313" key="2">
    <source>
        <dbReference type="EMBL" id="KDQ63568.1"/>
    </source>
</evidence>
<dbReference type="EMBL" id="KL197710">
    <property type="protein sequence ID" value="KDQ63568.1"/>
    <property type="molecule type" value="Genomic_DNA"/>
</dbReference>
<dbReference type="Proteomes" id="UP000027265">
    <property type="component" value="Unassembled WGS sequence"/>
</dbReference>
<feature type="transmembrane region" description="Helical" evidence="1">
    <location>
        <begin position="341"/>
        <end position="361"/>
    </location>
</feature>
<accession>A0A067Q941</accession>
<feature type="transmembrane region" description="Helical" evidence="1">
    <location>
        <begin position="113"/>
        <end position="133"/>
    </location>
</feature>
<dbReference type="OrthoDB" id="10062838at2759"/>
<dbReference type="PANTHER" id="PTHR19346:SF4">
    <property type="entry name" value="SUGAR PHOSPHATE TRANSPORTER DOMAIN-CONTAINING PROTEIN"/>
    <property type="match status" value="1"/>
</dbReference>
<reference evidence="3" key="1">
    <citation type="journal article" date="2014" name="Proc. Natl. Acad. Sci. U.S.A.">
        <title>Extensive sampling of basidiomycete genomes demonstrates inadequacy of the white-rot/brown-rot paradigm for wood decay fungi.</title>
        <authorList>
            <person name="Riley R."/>
            <person name="Salamov A.A."/>
            <person name="Brown D.W."/>
            <person name="Nagy L.G."/>
            <person name="Floudas D."/>
            <person name="Held B.W."/>
            <person name="Levasseur A."/>
            <person name="Lombard V."/>
            <person name="Morin E."/>
            <person name="Otillar R."/>
            <person name="Lindquist E.A."/>
            <person name="Sun H."/>
            <person name="LaButti K.M."/>
            <person name="Schmutz J."/>
            <person name="Jabbour D."/>
            <person name="Luo H."/>
            <person name="Baker S.E."/>
            <person name="Pisabarro A.G."/>
            <person name="Walton J.D."/>
            <person name="Blanchette R.A."/>
            <person name="Henrissat B."/>
            <person name="Martin F."/>
            <person name="Cullen D."/>
            <person name="Hibbett D.S."/>
            <person name="Grigoriev I.V."/>
        </authorList>
    </citation>
    <scope>NUCLEOTIDE SEQUENCE [LARGE SCALE GENOMIC DNA]</scope>
    <source>
        <strain evidence="3">MUCL 33604</strain>
    </source>
</reference>
<organism evidence="2 3">
    <name type="scientific">Jaapia argillacea MUCL 33604</name>
    <dbReference type="NCBI Taxonomy" id="933084"/>
    <lineage>
        <taxon>Eukaryota</taxon>
        <taxon>Fungi</taxon>
        <taxon>Dikarya</taxon>
        <taxon>Basidiomycota</taxon>
        <taxon>Agaricomycotina</taxon>
        <taxon>Agaricomycetes</taxon>
        <taxon>Agaricomycetidae</taxon>
        <taxon>Jaapiales</taxon>
        <taxon>Jaapiaceae</taxon>
        <taxon>Jaapia</taxon>
    </lineage>
</organism>
<feature type="transmembrane region" description="Helical" evidence="1">
    <location>
        <begin position="398"/>
        <end position="417"/>
    </location>
</feature>